<feature type="compositionally biased region" description="Low complexity" evidence="2">
    <location>
        <begin position="60"/>
        <end position="71"/>
    </location>
</feature>
<dbReference type="InterPro" id="IPR008979">
    <property type="entry name" value="Galactose-bd-like_sf"/>
</dbReference>
<proteinExistence type="predicted"/>
<evidence type="ECO:0000259" key="3">
    <source>
        <dbReference type="SMART" id="SM00939"/>
    </source>
</evidence>
<protein>
    <submittedName>
        <fullName evidence="4">CocE/NonD family hydrolase</fullName>
    </submittedName>
</protein>
<dbReference type="InterPro" id="IPR000383">
    <property type="entry name" value="Xaa-Pro-like_dom"/>
</dbReference>
<evidence type="ECO:0000256" key="2">
    <source>
        <dbReference type="SAM" id="MobiDB-lite"/>
    </source>
</evidence>
<dbReference type="Pfam" id="PF02129">
    <property type="entry name" value="Peptidase_S15"/>
    <property type="match status" value="1"/>
</dbReference>
<evidence type="ECO:0000313" key="4">
    <source>
        <dbReference type="EMBL" id="NNG35150.1"/>
    </source>
</evidence>
<dbReference type="Pfam" id="PF08530">
    <property type="entry name" value="PepX_C"/>
    <property type="match status" value="1"/>
</dbReference>
<organism evidence="4 5">
    <name type="scientific">Nakamurella aerolata</name>
    <dbReference type="NCBI Taxonomy" id="1656892"/>
    <lineage>
        <taxon>Bacteria</taxon>
        <taxon>Bacillati</taxon>
        <taxon>Actinomycetota</taxon>
        <taxon>Actinomycetes</taxon>
        <taxon>Nakamurellales</taxon>
        <taxon>Nakamurellaceae</taxon>
        <taxon>Nakamurella</taxon>
    </lineage>
</organism>
<dbReference type="SUPFAM" id="SSF53474">
    <property type="entry name" value="alpha/beta-Hydrolases"/>
    <property type="match status" value="1"/>
</dbReference>
<dbReference type="GO" id="GO:0008239">
    <property type="term" value="F:dipeptidyl-peptidase activity"/>
    <property type="evidence" value="ECO:0007669"/>
    <property type="project" value="InterPro"/>
</dbReference>
<dbReference type="InterPro" id="IPR005674">
    <property type="entry name" value="CocE/Ser_esterase"/>
</dbReference>
<feature type="region of interest" description="Disordered" evidence="2">
    <location>
        <begin position="428"/>
        <end position="450"/>
    </location>
</feature>
<comment type="caution">
    <text evidence="4">The sequence shown here is derived from an EMBL/GenBank/DDBJ whole genome shotgun (WGS) entry which is preliminary data.</text>
</comment>
<dbReference type="Gene3D" id="3.40.50.1820">
    <property type="entry name" value="alpha/beta hydrolase"/>
    <property type="match status" value="2"/>
</dbReference>
<dbReference type="EMBL" id="JABEND010000002">
    <property type="protein sequence ID" value="NNG35150.1"/>
    <property type="molecule type" value="Genomic_DNA"/>
</dbReference>
<dbReference type="Gene3D" id="2.60.120.260">
    <property type="entry name" value="Galactose-binding domain-like"/>
    <property type="match status" value="1"/>
</dbReference>
<dbReference type="InterPro" id="IPR013736">
    <property type="entry name" value="Xaa-Pro_dipept_C"/>
</dbReference>
<keyword evidence="1 4" id="KW-0378">Hydrolase</keyword>
<reference evidence="4 5" key="1">
    <citation type="submission" date="2020-05" db="EMBL/GenBank/DDBJ databases">
        <title>Nakamurella sp. DB0629 isolated from air conditioner.</title>
        <authorList>
            <person name="Kim D.H."/>
            <person name="Kim D.-U."/>
        </authorList>
    </citation>
    <scope>NUCLEOTIDE SEQUENCE [LARGE SCALE GENOMIC DNA]</scope>
    <source>
        <strain evidence="4 5">DB0629</strain>
    </source>
</reference>
<dbReference type="InterPro" id="IPR029058">
    <property type="entry name" value="AB_hydrolase_fold"/>
</dbReference>
<dbReference type="RefSeq" id="WP_171198765.1">
    <property type="nucleotide sequence ID" value="NZ_JABEND010000002.1"/>
</dbReference>
<keyword evidence="5" id="KW-1185">Reference proteome</keyword>
<dbReference type="NCBIfam" id="TIGR00976">
    <property type="entry name" value="CocE_NonD"/>
    <property type="match status" value="1"/>
</dbReference>
<evidence type="ECO:0000256" key="1">
    <source>
        <dbReference type="ARBA" id="ARBA00022801"/>
    </source>
</evidence>
<accession>A0A849A9J0</accession>
<evidence type="ECO:0000313" key="5">
    <source>
        <dbReference type="Proteomes" id="UP000562984"/>
    </source>
</evidence>
<feature type="region of interest" description="Disordered" evidence="2">
    <location>
        <begin position="653"/>
        <end position="680"/>
    </location>
</feature>
<name>A0A849A9J0_9ACTN</name>
<feature type="region of interest" description="Disordered" evidence="2">
    <location>
        <begin position="15"/>
        <end position="71"/>
    </location>
</feature>
<dbReference type="AlphaFoldDB" id="A0A849A9J0"/>
<dbReference type="SMART" id="SM00939">
    <property type="entry name" value="PepX_C"/>
    <property type="match status" value="1"/>
</dbReference>
<dbReference type="SUPFAM" id="SSF49785">
    <property type="entry name" value="Galactose-binding domain-like"/>
    <property type="match status" value="1"/>
</dbReference>
<feature type="domain" description="Xaa-Pro dipeptidyl-peptidase C-terminal" evidence="3">
    <location>
        <begin position="396"/>
        <end position="675"/>
    </location>
</feature>
<feature type="compositionally biased region" description="Low complexity" evidence="2">
    <location>
        <begin position="28"/>
        <end position="52"/>
    </location>
</feature>
<gene>
    <name evidence="4" type="ORF">HKD39_05380</name>
</gene>
<feature type="compositionally biased region" description="Polar residues" evidence="2">
    <location>
        <begin position="669"/>
        <end position="680"/>
    </location>
</feature>
<sequence>MAAALAGVVVAGCTVAGEPSSGVGTDRSPAVAPASPGPASSSPTPSAATPGAGPSGGQPSGAAPSTAVPSTAVASAAGTSAARLPGPSRPQYSYDSAIREHLMIPTTLDSDRDGKPDRMSVDLIRPKVPAGTKVPVILDVSPYYFTQGRGAESQLKKPDAKGIVRNLPLFYDEHFVPRGYAVVAMDNPGTGRSGGCTDVLGPTDIGAATQVVRALARADWSNGKVALVGKSYDGSVANYVAAQGIPEVATVVPISAISSAFDYAHPGGAVYTADWVRGYTELEENPAAKRACADVNRSFGTDELASLQVPPGAASAPGAGSEFWRQRDIRRLAGQKWRAPVLFAHGLHDRNVWPSQTTELYRVLTARGVPAQLWLTQAAHVDPFDVDRTAWVQTLTAWLDHYLLGRGPTPPATVRVQGADFGTWRTEARWPAGSQPQRQQLTAERDGAASSKGLRFTDADAGYWDTDAWLPSFAANPESAAGSGSGSASATADRAVLWTPELRAPLRLSGAGSAVLSLRLGGVDRAAVAVTLVDVGPGRRPVLSPQFPTNDGYRLGAERDCYGAASGAAGKDGGPSDPASCFKQAAPNLQNTGAGVLTQGWIDTAVAPSAQARPPRPGELSTMTVRFSPVDQTIPAGHRLAVVVTVSSEALRPTGPDQRVAPGDYTLDPTGSSVTLPVVG</sequence>
<dbReference type="Proteomes" id="UP000562984">
    <property type="component" value="Unassembled WGS sequence"/>
</dbReference>